<name>A0A845E6U4_9BACI</name>
<dbReference type="SUPFAM" id="SSF63825">
    <property type="entry name" value="YWTD domain"/>
    <property type="match status" value="1"/>
</dbReference>
<dbReference type="EMBL" id="WMEZ01000003">
    <property type="protein sequence ID" value="MYL49886.1"/>
    <property type="molecule type" value="Genomic_DNA"/>
</dbReference>
<dbReference type="RefSeq" id="WP_160914794.1">
    <property type="nucleotide sequence ID" value="NZ_WMEZ01000003.1"/>
</dbReference>
<evidence type="ECO:0000313" key="2">
    <source>
        <dbReference type="EMBL" id="MYL49886.1"/>
    </source>
</evidence>
<feature type="transmembrane region" description="Helical" evidence="1">
    <location>
        <begin position="7"/>
        <end position="25"/>
    </location>
</feature>
<organism evidence="2 3">
    <name type="scientific">Halobacillus litoralis</name>
    <dbReference type="NCBI Taxonomy" id="45668"/>
    <lineage>
        <taxon>Bacteria</taxon>
        <taxon>Bacillati</taxon>
        <taxon>Bacillota</taxon>
        <taxon>Bacilli</taxon>
        <taxon>Bacillales</taxon>
        <taxon>Bacillaceae</taxon>
        <taxon>Halobacillus</taxon>
    </lineage>
</organism>
<evidence type="ECO:0000313" key="3">
    <source>
        <dbReference type="Proteomes" id="UP000447393"/>
    </source>
</evidence>
<accession>A0A845E6U4</accession>
<dbReference type="AlphaFoldDB" id="A0A845E6U4"/>
<dbReference type="Proteomes" id="UP000447393">
    <property type="component" value="Unassembled WGS sequence"/>
</dbReference>
<proteinExistence type="predicted"/>
<comment type="caution">
    <text evidence="2">The sequence shown here is derived from an EMBL/GenBank/DDBJ whole genome shotgun (WGS) entry which is preliminary data.</text>
</comment>
<evidence type="ECO:0000256" key="1">
    <source>
        <dbReference type="SAM" id="Phobius"/>
    </source>
</evidence>
<sequence>MGKLSKRILVICSIIILPIVIYSTFEGEPVEKSLAVDDESKESKDESGALIHDILLIYSHPSDTNSYISEINNDKEVNTIKLDATGIFDVNSKENGNLLLSSDMVNNNVEVEPNKLDVVRKDKTEYPLNLYISQPNLKVQGFNKDTQSNIVKITTDKDTWEYDFPPLVRNISFNDSFVFIFSDVIEEEKSVLYKIDRETGKEELINLEHNFASDMEVISNKVVITTEGNLTVYDIDNGEVSYIALDDVKNFDQIHQRNERVYISYMKNGKSGVMALEKDLKIISSKEFEFAHNISKFKHNNLYLNTTSDYGKNNTLRIVNLDDFKITDSFKLPVKDHKLQNLYVK</sequence>
<keyword evidence="1" id="KW-0472">Membrane</keyword>
<keyword evidence="1" id="KW-0812">Transmembrane</keyword>
<reference evidence="2 3" key="1">
    <citation type="submission" date="2019-11" db="EMBL/GenBank/DDBJ databases">
        <title>Genome sequences of 17 halophilic strains isolated from different environments.</title>
        <authorList>
            <person name="Furrow R.E."/>
        </authorList>
    </citation>
    <scope>NUCLEOTIDE SEQUENCE [LARGE SCALE GENOMIC DNA]</scope>
    <source>
        <strain evidence="2 3">22505_10_Sand</strain>
    </source>
</reference>
<protein>
    <submittedName>
        <fullName evidence="2">Uncharacterized protein</fullName>
    </submittedName>
</protein>
<gene>
    <name evidence="2" type="ORF">GLV98_10330</name>
</gene>
<keyword evidence="1" id="KW-1133">Transmembrane helix</keyword>